<protein>
    <submittedName>
        <fullName evidence="1">Uncharacterized protein</fullName>
    </submittedName>
</protein>
<dbReference type="Proteomes" id="UP000306628">
    <property type="component" value="Unassembled WGS sequence"/>
</dbReference>
<dbReference type="OrthoDB" id="495659at2"/>
<comment type="caution">
    <text evidence="1">The sequence shown here is derived from an EMBL/GenBank/DDBJ whole genome shotgun (WGS) entry which is preliminary data.</text>
</comment>
<keyword evidence="2" id="KW-1185">Reference proteome</keyword>
<proteinExistence type="predicted"/>
<dbReference type="RefSeq" id="WP_138690481.1">
    <property type="nucleotide sequence ID" value="NZ_JBHSAZ010000013.1"/>
</dbReference>
<dbReference type="EMBL" id="VCKX01000041">
    <property type="protein sequence ID" value="TMR34760.1"/>
    <property type="molecule type" value="Genomic_DNA"/>
</dbReference>
<name>A0A5S4H7D5_9ACTN</name>
<accession>A0A5S4H7D5</accession>
<sequence>MVLFLDEIDALQGNSLVSILSQLRDGHNARPGGRPFPTSVVLCGLRDLRDYKIASGGEPGRPNPAGPFNIITKSLRLGDFSSTLTWTASPSPPAHW</sequence>
<evidence type="ECO:0000313" key="1">
    <source>
        <dbReference type="EMBL" id="TMR34760.1"/>
    </source>
</evidence>
<reference evidence="1 2" key="1">
    <citation type="submission" date="2019-05" db="EMBL/GenBank/DDBJ databases">
        <title>Draft genome sequence of Nonomuraea zeae DSM 100528.</title>
        <authorList>
            <person name="Saricaoglu S."/>
            <person name="Isik K."/>
        </authorList>
    </citation>
    <scope>NUCLEOTIDE SEQUENCE [LARGE SCALE GENOMIC DNA]</scope>
    <source>
        <strain evidence="1 2">DSM 100528</strain>
    </source>
</reference>
<gene>
    <name evidence="1" type="ORF">ETD85_15905</name>
</gene>
<organism evidence="1 2">
    <name type="scientific">Nonomuraea zeae</name>
    <dbReference type="NCBI Taxonomy" id="1642303"/>
    <lineage>
        <taxon>Bacteria</taxon>
        <taxon>Bacillati</taxon>
        <taxon>Actinomycetota</taxon>
        <taxon>Actinomycetes</taxon>
        <taxon>Streptosporangiales</taxon>
        <taxon>Streptosporangiaceae</taxon>
        <taxon>Nonomuraea</taxon>
    </lineage>
</organism>
<evidence type="ECO:0000313" key="2">
    <source>
        <dbReference type="Proteomes" id="UP000306628"/>
    </source>
</evidence>
<dbReference type="AlphaFoldDB" id="A0A5S4H7D5"/>